<feature type="transmembrane region" description="Helical" evidence="14">
    <location>
        <begin position="74"/>
        <end position="94"/>
    </location>
</feature>
<keyword evidence="6 14" id="KW-0812">Transmembrane</keyword>
<keyword evidence="10 14" id="KW-0472">Membrane</keyword>
<feature type="transmembrane region" description="Helical" evidence="14">
    <location>
        <begin position="41"/>
        <end position="62"/>
    </location>
</feature>
<evidence type="ECO:0000256" key="6">
    <source>
        <dbReference type="ARBA" id="ARBA00022692"/>
    </source>
</evidence>
<dbReference type="Proteomes" id="UP000593562">
    <property type="component" value="Unassembled WGS sequence"/>
</dbReference>
<comment type="similarity">
    <text evidence="3">Belongs to the amino acid/polyamine transporter 2 family. Amino acid/auxin permease (AAAP) (TC 2.A.18.1) subfamily.</text>
</comment>
<dbReference type="GO" id="GO:0009734">
    <property type="term" value="P:auxin-activated signaling pathway"/>
    <property type="evidence" value="ECO:0007669"/>
    <property type="project" value="UniProtKB-KW"/>
</dbReference>
<evidence type="ECO:0000256" key="8">
    <source>
        <dbReference type="ARBA" id="ARBA00022970"/>
    </source>
</evidence>
<evidence type="ECO:0000256" key="10">
    <source>
        <dbReference type="ARBA" id="ARBA00023136"/>
    </source>
</evidence>
<keyword evidence="5" id="KW-1003">Cell membrane</keyword>
<feature type="transmembrane region" description="Helical" evidence="14">
    <location>
        <begin position="282"/>
        <end position="301"/>
    </location>
</feature>
<organism evidence="16 17">
    <name type="scientific">Tripterygium wilfordii</name>
    <name type="common">Thunder God vine</name>
    <dbReference type="NCBI Taxonomy" id="458696"/>
    <lineage>
        <taxon>Eukaryota</taxon>
        <taxon>Viridiplantae</taxon>
        <taxon>Streptophyta</taxon>
        <taxon>Embryophyta</taxon>
        <taxon>Tracheophyta</taxon>
        <taxon>Spermatophyta</taxon>
        <taxon>Magnoliopsida</taxon>
        <taxon>eudicotyledons</taxon>
        <taxon>Gunneridae</taxon>
        <taxon>Pentapetalae</taxon>
        <taxon>rosids</taxon>
        <taxon>fabids</taxon>
        <taxon>Celastrales</taxon>
        <taxon>Celastraceae</taxon>
        <taxon>Tripterygium</taxon>
    </lineage>
</organism>
<evidence type="ECO:0000256" key="4">
    <source>
        <dbReference type="ARBA" id="ARBA00022448"/>
    </source>
</evidence>
<evidence type="ECO:0000256" key="9">
    <source>
        <dbReference type="ARBA" id="ARBA00022989"/>
    </source>
</evidence>
<comment type="caution">
    <text evidence="16">The sequence shown here is derived from an EMBL/GenBank/DDBJ whole genome shotgun (WGS) entry which is preliminary data.</text>
</comment>
<keyword evidence="11" id="KW-0927">Auxin signaling pathway</keyword>
<dbReference type="OrthoDB" id="40134at2759"/>
<dbReference type="InterPro" id="IPR013057">
    <property type="entry name" value="AA_transpt_TM"/>
</dbReference>
<feature type="domain" description="Amino acid transporter transmembrane" evidence="15">
    <location>
        <begin position="34"/>
        <end position="467"/>
    </location>
</feature>
<reference evidence="16 17" key="1">
    <citation type="journal article" date="2020" name="Nat. Commun.">
        <title>Genome of Tripterygium wilfordii and identification of cytochrome P450 involved in triptolide biosynthesis.</title>
        <authorList>
            <person name="Tu L."/>
            <person name="Su P."/>
            <person name="Zhang Z."/>
            <person name="Gao L."/>
            <person name="Wang J."/>
            <person name="Hu T."/>
            <person name="Zhou J."/>
            <person name="Zhang Y."/>
            <person name="Zhao Y."/>
            <person name="Liu Y."/>
            <person name="Song Y."/>
            <person name="Tong Y."/>
            <person name="Lu Y."/>
            <person name="Yang J."/>
            <person name="Xu C."/>
            <person name="Jia M."/>
            <person name="Peters R.J."/>
            <person name="Huang L."/>
            <person name="Gao W."/>
        </authorList>
    </citation>
    <scope>NUCLEOTIDE SEQUENCE [LARGE SCALE GENOMIC DNA]</scope>
    <source>
        <strain evidence="17">cv. XIE 37</strain>
        <tissue evidence="16">Leaf</tissue>
    </source>
</reference>
<dbReference type="FunCoup" id="A0A7J7DRS1">
    <property type="interactions" value="3"/>
</dbReference>
<evidence type="ECO:0000256" key="1">
    <source>
        <dbReference type="ARBA" id="ARBA00004127"/>
    </source>
</evidence>
<evidence type="ECO:0000256" key="3">
    <source>
        <dbReference type="ARBA" id="ARBA00005590"/>
    </source>
</evidence>
<keyword evidence="17" id="KW-1185">Reference proteome</keyword>
<sequence>MGDNTAKNQVFDVSVNVLQRGNSKFFDDDGRPKRTGTVWTASAHIITAVIGSGVLSLAWAIAQLGWIAGPAVMLLFSFVTYYTSTLLAACYRSGDPVNGKRNYTYMDAVRSNLGGVKVKICGVAQYLNLFGVAIGYTIASSISMMAIKKSNCFHSSGGKKNPCRMNSNPYMIAFGIAQIIFSQIPDFDQLWWLYILAAVMSFTYSSIGLGLAIAKVAENGTIKGSLTGISIGTVTQTQKIWRSFQALGDIAFAYSYSMILIEIQDTIRSPPSESKTMKRASFVSAVVITVPYMLCGCMGYAAFGDMSPGNLLTGFGFYNPYWLLDIANAAIVIHLVAEYQVYCQPLFAFIEKQAASTYPDSQFINKDIKVPIPGFRPYNLNLFRLVWRTVFVIMTTVISMMLPFFNDVVGILGALEFWPLTVYFPVEMYIAQEKIPKWSTRWVCLQTISMACLVITIAATVGSIAGGVQDLKSYKPFQTTY</sequence>
<evidence type="ECO:0000256" key="11">
    <source>
        <dbReference type="ARBA" id="ARBA00023294"/>
    </source>
</evidence>
<dbReference type="FunFam" id="1.20.1740.10:FF:000055">
    <property type="entry name" value="Amino acid permease 6"/>
    <property type="match status" value="1"/>
</dbReference>
<feature type="transmembrane region" description="Helical" evidence="14">
    <location>
        <begin position="321"/>
        <end position="342"/>
    </location>
</feature>
<keyword evidence="9 14" id="KW-1133">Transmembrane helix</keyword>
<dbReference type="AlphaFoldDB" id="A0A7J7DRS1"/>
<comment type="subcellular location">
    <subcellularLocation>
        <location evidence="2">Cell membrane</location>
    </subcellularLocation>
    <subcellularLocation>
        <location evidence="1">Endomembrane system</location>
        <topology evidence="1">Multi-pass membrane protein</topology>
    </subcellularLocation>
</comment>
<evidence type="ECO:0000256" key="2">
    <source>
        <dbReference type="ARBA" id="ARBA00004236"/>
    </source>
</evidence>
<feature type="transmembrane region" description="Helical" evidence="14">
    <location>
        <begin position="385"/>
        <end position="405"/>
    </location>
</feature>
<dbReference type="InParanoid" id="A0A7J7DRS1"/>
<keyword evidence="4" id="KW-0813">Transport</keyword>
<feature type="transmembrane region" description="Helical" evidence="14">
    <location>
        <begin position="126"/>
        <end position="147"/>
    </location>
</feature>
<feature type="transmembrane region" description="Helical" evidence="14">
    <location>
        <begin position="191"/>
        <end position="214"/>
    </location>
</feature>
<evidence type="ECO:0000313" key="16">
    <source>
        <dbReference type="EMBL" id="KAF5749055.1"/>
    </source>
</evidence>
<evidence type="ECO:0000256" key="14">
    <source>
        <dbReference type="SAM" id="Phobius"/>
    </source>
</evidence>
<name>A0A7J7DRS1_TRIWF</name>
<proteinExistence type="inferred from homology"/>
<dbReference type="EMBL" id="JAAARO010000004">
    <property type="protein sequence ID" value="KAF5749055.1"/>
    <property type="molecule type" value="Genomic_DNA"/>
</dbReference>
<dbReference type="GO" id="GO:0005886">
    <property type="term" value="C:plasma membrane"/>
    <property type="evidence" value="ECO:0007669"/>
    <property type="project" value="UniProtKB-SubCell"/>
</dbReference>
<dbReference type="GO" id="GO:0012505">
    <property type="term" value="C:endomembrane system"/>
    <property type="evidence" value="ECO:0007669"/>
    <property type="project" value="UniProtKB-SubCell"/>
</dbReference>
<keyword evidence="8" id="KW-0029">Amino-acid transport</keyword>
<comment type="function">
    <text evidence="12">Carrier protein involved in proton-driven auxin influx. Mediates the formation of auxin gradient from developing leaves (site of auxin biosynthesis) to tips by contributing to the loading of auxin in vascular tissues and facilitating acropetal (base to tip) auxin transport within inner tissues of the root apex, and basipetal (tip to base) auxin transport within outer tissues of the root apex. May be involved in lateral roots and nodules formation.</text>
</comment>
<dbReference type="Pfam" id="PF01490">
    <property type="entry name" value="Aa_trans"/>
    <property type="match status" value="1"/>
</dbReference>
<protein>
    <submittedName>
        <fullName evidence="16">Amino acid permease 3 -like protein</fullName>
    </submittedName>
</protein>
<dbReference type="GO" id="GO:0006865">
    <property type="term" value="P:amino acid transport"/>
    <property type="evidence" value="ECO:0007669"/>
    <property type="project" value="UniProtKB-KW"/>
</dbReference>
<feature type="transmembrane region" description="Helical" evidence="14">
    <location>
        <begin position="442"/>
        <end position="465"/>
    </location>
</feature>
<dbReference type="GO" id="GO:0015293">
    <property type="term" value="F:symporter activity"/>
    <property type="evidence" value="ECO:0007669"/>
    <property type="project" value="UniProtKB-KW"/>
</dbReference>
<feature type="transmembrane region" description="Helical" evidence="14">
    <location>
        <begin position="411"/>
        <end position="430"/>
    </location>
</feature>
<evidence type="ECO:0000259" key="15">
    <source>
        <dbReference type="Pfam" id="PF01490"/>
    </source>
</evidence>
<evidence type="ECO:0000313" key="17">
    <source>
        <dbReference type="Proteomes" id="UP000593562"/>
    </source>
</evidence>
<comment type="similarity">
    <text evidence="13">Belongs to the amino acid/polyamine transporter 2 family. Amino acid/auxin permease (AAAP) (TC 2.A.18.2) subfamily.</text>
</comment>
<evidence type="ECO:0000256" key="12">
    <source>
        <dbReference type="ARBA" id="ARBA00045588"/>
    </source>
</evidence>
<evidence type="ECO:0000256" key="7">
    <source>
        <dbReference type="ARBA" id="ARBA00022847"/>
    </source>
</evidence>
<dbReference type="PANTHER" id="PTHR48017">
    <property type="entry name" value="OS05G0424000 PROTEIN-RELATED"/>
    <property type="match status" value="1"/>
</dbReference>
<accession>A0A7J7DRS1</accession>
<gene>
    <name evidence="16" type="ORF">HS088_TW04G01016</name>
</gene>
<evidence type="ECO:0000256" key="5">
    <source>
        <dbReference type="ARBA" id="ARBA00022475"/>
    </source>
</evidence>
<keyword evidence="7" id="KW-0769">Symport</keyword>
<evidence type="ECO:0000256" key="13">
    <source>
        <dbReference type="ARBA" id="ARBA00061463"/>
    </source>
</evidence>